<name>G9NXB1_HYPAI</name>
<feature type="repeat" description="ANK" evidence="3">
    <location>
        <begin position="1066"/>
        <end position="1098"/>
    </location>
</feature>
<dbReference type="InterPro" id="IPR043136">
    <property type="entry name" value="B30.2/SPRY_sf"/>
</dbReference>
<dbReference type="SUPFAM" id="SSF48403">
    <property type="entry name" value="Ankyrin repeat"/>
    <property type="match status" value="4"/>
</dbReference>
<dbReference type="SMART" id="SM00449">
    <property type="entry name" value="SPRY"/>
    <property type="match status" value="1"/>
</dbReference>
<protein>
    <recommendedName>
        <fullName evidence="4">B30.2/SPRY domain-containing protein</fullName>
    </recommendedName>
</protein>
<dbReference type="InterPro" id="IPR001870">
    <property type="entry name" value="B30.2/SPRY"/>
</dbReference>
<evidence type="ECO:0000256" key="1">
    <source>
        <dbReference type="ARBA" id="ARBA00022737"/>
    </source>
</evidence>
<feature type="repeat" description="ANK" evidence="3">
    <location>
        <begin position="1707"/>
        <end position="1739"/>
    </location>
</feature>
<dbReference type="eggNOG" id="KOG1477">
    <property type="taxonomic scope" value="Eukaryota"/>
</dbReference>
<feature type="repeat" description="ANK" evidence="3">
    <location>
        <begin position="861"/>
        <end position="893"/>
    </location>
</feature>
<sequence length="2014" mass="223711">MNGKRQRQFQLVIVHGANDGPEKRGAVYDFWSARFPVAFITNIPFLTETPAWGNTGLSERALELLREVEKDRRSKALLLAQNDKKYGHLAFDTALVVLYECPNPRGNILLWQNDALRLLLDSDFGSCQPSKLLHELPIVLEDVSRRFSGIDAHYNIITDSDDEVLDEDAWVTTRIIVLGDEASDEDLWMPSVEHETTERMAVKISLAVDFKLRSLSEEFLNFVTTLSRVDTNNYQLQLVEPSATLLQKMTEHASYVAWSDFGPESSSILYIYGLHGDINARSASTLFFHFQKYSPKPIIATFAFSERDIRTQSISTFYASLCRQLLLHDPKLYLPVSFIAETLWPNQRFRHKTIRNVLLTIIKTCMPRPVIIMIHGAQNCSSSLVEDLKSLVDESRRSATGTLKLVMLDEESNKRVSQYSHSYCIDLGKQDRYMPFLETFVREETNEVVENNLQFSDHRDAIFNILFSQPYDFNRIALTTKFIALESESIPSTKRATANALQNLPTSPDSLYSAILEHCKRKCKMPFDSLWMWILNSVRPLTLGELAVAIAISSSQDMSLEDLELEIPRPIARYLQCLNGALIKISDLQVVPTFTKLDRTTEEAKNEYNFIILGKCIDYLKMILDIAKLQQGEVENFREIFYGPEYGFVEYAVVEWPQHYARTNKDCKQDRVKELFNNEGCIKAWFSLYKLYTASSAGTISQLDSLLKIACWFGFADLTKHLIQEVLKKDDYEMELSASLDTAAERGQEDIVALLLDAGARSKDAMNLAVDGGFTSMAQKLSEIDPNMIHAEYLFERSPLMMAILNGDEHVSSYLIERGTKCDIMIRNDTRPLQLAASLGHVGIVNLLLQKNADIHTLSATGLNALHFSAAGGFDDISTILISAGVPINQKDVNGMTALHFAAKHGQSSTINILLNAGAELDAITSDGYSPIHIAAKGGFLSILRELIQRQRGPVPEKSPKDSMAPTNSPLQLAAQYGHGEVVRELLQQKQYSLDQDRAASLLLAAKEGFVEIVEMLLNSSITAHAYDEDENTALHLAAKGDYSDIVERLVGYNSEMFDTGARNSFGWTPLHFAAKSGRLVTLRILLDHGAELSGWDKFDQTVFHIAASHGHIWILCEILNRPELREEDRCLISAPKSNGDTPFILAVRNGHLDVTKYILDTIPLDRCEFSFYQGQENALIEAVKMRHVNLVSLLLYYDWDINENKPTTALHCAVRAVDHEMIDMLLSQGANPNVLDCESQSPIHMAAQRYPQALETLLEDRERVKINIDLQGEAGCTAIWQASRAGNQTAVEQLLKLSPDLEVKNDNGQTALHAASDNPLLTKLLLDAGANPMALCNSGKTPFMLAADEENGHLVIQHYIDHDVECDFNVQDKQGKTALHIAATSGTLDTVKLLCSSHSSITARTNQGATALHYAALSGKLDVIEYLIKKGLDINSNSNSMGTPLMSAAAVNGVDAARFLLDNGAEVNLANDESIFPSALQAAAANGAECMVQMFLEAKADPNIFGGVYGSCLCGSVQAGNVEIARRLLEAGADIDYEGPKGTALECAIACGNSDLITLLLEHKADVDIPSKRKRDNLLMQAILKNNIDIVKILLEHGADANLSSPKGGKPVQATICKGKEDIFLLLLEKGAQLAFKDQWGRGPLSTAMVKRVPDLLPHLLQHPDVDVNERDAVGRTPLMLAIRNGVYVIKGLQDHGADIDAQDKWGKTALIYAIIRGDDSMVAKLVKSGATLGLRENGSHIRHYSRRRLHGREARQEWCNKIKDRDIHYRSLQHVFNATIALNAQALAKQLLSLIFPNPCQIDYNGWTFDDTATRYENHDVTKLIGEVVVRIKQTSLGRRLKPVKIPTKWHPLDLSPALKASPDGTSLTVSEDFRPPDKLVDTNGIARTDHPMWPQQDGVYYFEIKIEHEGDGSGRFAIGFCGEHTPLGGPQLGREKVSWGYNGDSGETYQCGVQTPTPFGEVYGEGDVIGCGVNFDKDIAFYTLNGEIIGKYINSPSFPSKDVHSTNDQAK</sequence>
<dbReference type="CDD" id="cd12885">
    <property type="entry name" value="SPRY_RanBP_like"/>
    <property type="match status" value="1"/>
</dbReference>
<feature type="repeat" description="ANK" evidence="3">
    <location>
        <begin position="1441"/>
        <end position="1473"/>
    </location>
</feature>
<dbReference type="HOGENOM" id="CLU_001662_0_0_1"/>
<dbReference type="InterPro" id="IPR002110">
    <property type="entry name" value="Ankyrin_rpt"/>
</dbReference>
<organism evidence="5 6">
    <name type="scientific">Hypocrea atroviridis (strain ATCC 20476 / IMI 206040)</name>
    <name type="common">Trichoderma atroviride</name>
    <dbReference type="NCBI Taxonomy" id="452589"/>
    <lineage>
        <taxon>Eukaryota</taxon>
        <taxon>Fungi</taxon>
        <taxon>Dikarya</taxon>
        <taxon>Ascomycota</taxon>
        <taxon>Pezizomycotina</taxon>
        <taxon>Sordariomycetes</taxon>
        <taxon>Hypocreomycetidae</taxon>
        <taxon>Hypocreales</taxon>
        <taxon>Hypocreaceae</taxon>
        <taxon>Trichoderma</taxon>
    </lineage>
</organism>
<keyword evidence="1" id="KW-0677">Repeat</keyword>
<dbReference type="SUPFAM" id="SSF49899">
    <property type="entry name" value="Concanavalin A-like lectins/glucanases"/>
    <property type="match status" value="1"/>
</dbReference>
<feature type="repeat" description="ANK" evidence="3">
    <location>
        <begin position="1139"/>
        <end position="1161"/>
    </location>
</feature>
<dbReference type="eggNOG" id="KOG0504">
    <property type="taxonomic scope" value="Eukaryota"/>
</dbReference>
<evidence type="ECO:0000256" key="3">
    <source>
        <dbReference type="PROSITE-ProRule" id="PRU00023"/>
    </source>
</evidence>
<feature type="repeat" description="ANK" evidence="3">
    <location>
        <begin position="1408"/>
        <end position="1440"/>
    </location>
</feature>
<keyword evidence="2 3" id="KW-0040">ANK repeat</keyword>
<feature type="repeat" description="ANK" evidence="3">
    <location>
        <begin position="927"/>
        <end position="950"/>
    </location>
</feature>
<evidence type="ECO:0000256" key="2">
    <source>
        <dbReference type="ARBA" id="ARBA00023043"/>
    </source>
</evidence>
<dbReference type="Pfam" id="PF00622">
    <property type="entry name" value="SPRY"/>
    <property type="match status" value="1"/>
</dbReference>
<dbReference type="InterPro" id="IPR056884">
    <property type="entry name" value="NPHP3-like_N"/>
</dbReference>
<feature type="repeat" description="ANK" evidence="3">
    <location>
        <begin position="1375"/>
        <end position="1407"/>
    </location>
</feature>
<dbReference type="PROSITE" id="PS50297">
    <property type="entry name" value="ANK_REP_REGION"/>
    <property type="match status" value="11"/>
</dbReference>
<evidence type="ECO:0000259" key="4">
    <source>
        <dbReference type="PROSITE" id="PS50188"/>
    </source>
</evidence>
<dbReference type="KEGG" id="tatv:25783346"/>
<dbReference type="Proteomes" id="UP000005426">
    <property type="component" value="Unassembled WGS sequence"/>
</dbReference>
<feature type="domain" description="B30.2/SPRY" evidence="4">
    <location>
        <begin position="1830"/>
        <end position="2014"/>
    </location>
</feature>
<feature type="repeat" description="ANK" evidence="3">
    <location>
        <begin position="1206"/>
        <end position="1238"/>
    </location>
</feature>
<dbReference type="InterPro" id="IPR044736">
    <property type="entry name" value="Gid1/RanBPM/SPLA_SPRY"/>
</dbReference>
<dbReference type="Pfam" id="PF00023">
    <property type="entry name" value="Ank"/>
    <property type="match status" value="2"/>
</dbReference>
<proteinExistence type="predicted"/>
<comment type="caution">
    <text evidence="5">The sequence shown here is derived from an EMBL/GenBank/DDBJ whole genome shotgun (WGS) entry which is preliminary data.</text>
</comment>
<dbReference type="STRING" id="452589.G9NXB1"/>
<dbReference type="PROSITE" id="PS50088">
    <property type="entry name" value="ANK_REPEAT"/>
    <property type="match status" value="14"/>
</dbReference>
<feature type="repeat" description="ANK" evidence="3">
    <location>
        <begin position="1575"/>
        <end position="1607"/>
    </location>
</feature>
<accession>G9NXB1</accession>
<feature type="repeat" description="ANK" evidence="3">
    <location>
        <begin position="828"/>
        <end position="860"/>
    </location>
</feature>
<dbReference type="Pfam" id="PF24883">
    <property type="entry name" value="NPHP3_N"/>
    <property type="match status" value="1"/>
</dbReference>
<dbReference type="InterPro" id="IPR013320">
    <property type="entry name" value="ConA-like_dom_sf"/>
</dbReference>
<dbReference type="GeneID" id="25783346"/>
<gene>
    <name evidence="5" type="ORF">TRIATDRAFT_318326</name>
</gene>
<dbReference type="PRINTS" id="PR01415">
    <property type="entry name" value="ANKYRIN"/>
</dbReference>
<evidence type="ECO:0000313" key="5">
    <source>
        <dbReference type="EMBL" id="EHK44722.1"/>
    </source>
</evidence>
<dbReference type="SMART" id="SM00248">
    <property type="entry name" value="ANK"/>
    <property type="match status" value="30"/>
</dbReference>
<dbReference type="PANTHER" id="PTHR24198">
    <property type="entry name" value="ANKYRIN REPEAT AND PROTEIN KINASE DOMAIN-CONTAINING PROTEIN"/>
    <property type="match status" value="1"/>
</dbReference>
<dbReference type="PANTHER" id="PTHR24198:SF165">
    <property type="entry name" value="ANKYRIN REPEAT-CONTAINING PROTEIN-RELATED"/>
    <property type="match status" value="1"/>
</dbReference>
<reference evidence="5 6" key="1">
    <citation type="journal article" date="2011" name="Genome Biol.">
        <title>Comparative genome sequence analysis underscores mycoparasitism as the ancestral life style of Trichoderma.</title>
        <authorList>
            <person name="Kubicek C.P."/>
            <person name="Herrera-Estrella A."/>
            <person name="Seidl-Seiboth V."/>
            <person name="Martinez D.A."/>
            <person name="Druzhinina I.S."/>
            <person name="Thon M."/>
            <person name="Zeilinger S."/>
            <person name="Casas-Flores S."/>
            <person name="Horwitz B.A."/>
            <person name="Mukherjee P.K."/>
            <person name="Mukherjee M."/>
            <person name="Kredics L."/>
            <person name="Alcaraz L.D."/>
            <person name="Aerts A."/>
            <person name="Antal Z."/>
            <person name="Atanasova L."/>
            <person name="Cervantes-Badillo M.G."/>
            <person name="Challacombe J."/>
            <person name="Chertkov O."/>
            <person name="McCluskey K."/>
            <person name="Coulpier F."/>
            <person name="Deshpande N."/>
            <person name="von Doehren H."/>
            <person name="Ebbole D.J."/>
            <person name="Esquivel-Naranjo E.U."/>
            <person name="Fekete E."/>
            <person name="Flipphi M."/>
            <person name="Glaser F."/>
            <person name="Gomez-Rodriguez E.Y."/>
            <person name="Gruber S."/>
            <person name="Han C."/>
            <person name="Henrissat B."/>
            <person name="Hermosa R."/>
            <person name="Hernandez-Onate M."/>
            <person name="Karaffa L."/>
            <person name="Kosti I."/>
            <person name="Le Crom S."/>
            <person name="Lindquist E."/>
            <person name="Lucas S."/>
            <person name="Luebeck M."/>
            <person name="Luebeck P.S."/>
            <person name="Margeot A."/>
            <person name="Metz B."/>
            <person name="Misra M."/>
            <person name="Nevalainen H."/>
            <person name="Omann M."/>
            <person name="Packer N."/>
            <person name="Perrone G."/>
            <person name="Uresti-Rivera E.E."/>
            <person name="Salamov A."/>
            <person name="Schmoll M."/>
            <person name="Seiboth B."/>
            <person name="Shapiro H."/>
            <person name="Sukno S."/>
            <person name="Tamayo-Ramos J.A."/>
            <person name="Tisch D."/>
            <person name="Wiest A."/>
            <person name="Wilkinson H.H."/>
            <person name="Zhang M."/>
            <person name="Coutinho P.M."/>
            <person name="Kenerley C.M."/>
            <person name="Monte E."/>
            <person name="Baker S.E."/>
            <person name="Grigoriev I.V."/>
        </authorList>
    </citation>
    <scope>NUCLEOTIDE SEQUENCE [LARGE SCALE GENOMIC DNA]</scope>
    <source>
        <strain evidence="6">ATCC 20476 / IMI 206040</strain>
    </source>
</reference>
<evidence type="ECO:0000313" key="6">
    <source>
        <dbReference type="Proteomes" id="UP000005426"/>
    </source>
</evidence>
<dbReference type="Pfam" id="PF12796">
    <property type="entry name" value="Ank_2"/>
    <property type="match status" value="10"/>
</dbReference>
<dbReference type="InterPro" id="IPR036770">
    <property type="entry name" value="Ankyrin_rpt-contain_sf"/>
</dbReference>
<dbReference type="Gene3D" id="1.25.40.20">
    <property type="entry name" value="Ankyrin repeat-containing domain"/>
    <property type="match status" value="5"/>
</dbReference>
<keyword evidence="6" id="KW-1185">Reference proteome</keyword>
<dbReference type="OrthoDB" id="4937852at2759"/>
<dbReference type="EMBL" id="ABDG02000024">
    <property type="protein sequence ID" value="EHK44722.1"/>
    <property type="molecule type" value="Genomic_DNA"/>
</dbReference>
<feature type="repeat" description="ANK" evidence="3">
    <location>
        <begin position="1541"/>
        <end position="1573"/>
    </location>
</feature>
<dbReference type="InterPro" id="IPR003877">
    <property type="entry name" value="SPRY_dom"/>
</dbReference>
<feature type="repeat" description="ANK" evidence="3">
    <location>
        <begin position="1675"/>
        <end position="1706"/>
    </location>
</feature>
<dbReference type="OMA" id="LIRKWAH"/>
<feature type="repeat" description="ANK" evidence="3">
    <location>
        <begin position="894"/>
        <end position="926"/>
    </location>
</feature>
<dbReference type="eggNOG" id="KOG4177">
    <property type="taxonomic scope" value="Eukaryota"/>
</dbReference>
<dbReference type="Gene3D" id="2.60.120.920">
    <property type="match status" value="1"/>
</dbReference>
<dbReference type="PROSITE" id="PS50188">
    <property type="entry name" value="B302_SPRY"/>
    <property type="match status" value="1"/>
</dbReference>